<keyword evidence="4" id="KW-0732">Signal</keyword>
<dbReference type="Pfam" id="PF07687">
    <property type="entry name" value="M20_dimer"/>
    <property type="match status" value="1"/>
</dbReference>
<dbReference type="PANTHER" id="PTHR43270">
    <property type="entry name" value="BETA-ALA-HIS DIPEPTIDASE"/>
    <property type="match status" value="1"/>
</dbReference>
<dbReference type="Gene3D" id="3.40.630.10">
    <property type="entry name" value="Zn peptidases"/>
    <property type="match status" value="1"/>
</dbReference>
<dbReference type="SUPFAM" id="SSF53187">
    <property type="entry name" value="Zn-dependent exopeptidases"/>
    <property type="match status" value="1"/>
</dbReference>
<proteinExistence type="predicted"/>
<evidence type="ECO:0000313" key="6">
    <source>
        <dbReference type="EMBL" id="MBN7799761.1"/>
    </source>
</evidence>
<evidence type="ECO:0000256" key="1">
    <source>
        <dbReference type="ARBA" id="ARBA00022670"/>
    </source>
</evidence>
<evidence type="ECO:0000256" key="2">
    <source>
        <dbReference type="ARBA" id="ARBA00022723"/>
    </source>
</evidence>
<dbReference type="InterPro" id="IPR011650">
    <property type="entry name" value="Peptidase_M20_dimer"/>
</dbReference>
<dbReference type="InterPro" id="IPR002933">
    <property type="entry name" value="Peptidase_M20"/>
</dbReference>
<evidence type="ECO:0000259" key="5">
    <source>
        <dbReference type="Pfam" id="PF07687"/>
    </source>
</evidence>
<reference evidence="6 7" key="1">
    <citation type="submission" date="2021-03" db="EMBL/GenBank/DDBJ databases">
        <title>novel species isolated from a fishpond in China.</title>
        <authorList>
            <person name="Lu H."/>
            <person name="Cai Z."/>
        </authorList>
    </citation>
    <scope>NUCLEOTIDE SEQUENCE [LARGE SCALE GENOMIC DNA]</scope>
    <source>
        <strain evidence="6 7">JCM 31546</strain>
    </source>
</reference>
<gene>
    <name evidence="6" type="ORF">J0A67_02760</name>
</gene>
<name>A0ABS3BNE1_9BACT</name>
<organism evidence="6 7">
    <name type="scientific">Algoriphagus aestuariicola</name>
    <dbReference type="NCBI Taxonomy" id="1852016"/>
    <lineage>
        <taxon>Bacteria</taxon>
        <taxon>Pseudomonadati</taxon>
        <taxon>Bacteroidota</taxon>
        <taxon>Cytophagia</taxon>
        <taxon>Cytophagales</taxon>
        <taxon>Cyclobacteriaceae</taxon>
        <taxon>Algoriphagus</taxon>
    </lineage>
</organism>
<evidence type="ECO:0000313" key="7">
    <source>
        <dbReference type="Proteomes" id="UP000664698"/>
    </source>
</evidence>
<comment type="caution">
    <text evidence="6">The sequence shown here is derived from an EMBL/GenBank/DDBJ whole genome shotgun (WGS) entry which is preliminary data.</text>
</comment>
<feature type="signal peptide" evidence="4">
    <location>
        <begin position="1"/>
        <end position="18"/>
    </location>
</feature>
<dbReference type="Proteomes" id="UP000664698">
    <property type="component" value="Unassembled WGS sequence"/>
</dbReference>
<dbReference type="Pfam" id="PF01546">
    <property type="entry name" value="Peptidase_M20"/>
    <property type="match status" value="1"/>
</dbReference>
<protein>
    <submittedName>
        <fullName evidence="6">M20/M25/M40 family metallo-hydrolase</fullName>
    </submittedName>
</protein>
<dbReference type="InterPro" id="IPR051458">
    <property type="entry name" value="Cyt/Met_Dipeptidase"/>
</dbReference>
<accession>A0ABS3BNE1</accession>
<dbReference type="Gene3D" id="3.30.70.360">
    <property type="match status" value="1"/>
</dbReference>
<keyword evidence="1" id="KW-0645">Protease</keyword>
<feature type="chain" id="PRO_5045444532" evidence="4">
    <location>
        <begin position="19"/>
        <end position="505"/>
    </location>
</feature>
<feature type="domain" description="Peptidase M20 dimerisation" evidence="5">
    <location>
        <begin position="233"/>
        <end position="387"/>
    </location>
</feature>
<keyword evidence="7" id="KW-1185">Reference proteome</keyword>
<evidence type="ECO:0000256" key="3">
    <source>
        <dbReference type="ARBA" id="ARBA00022801"/>
    </source>
</evidence>
<dbReference type="PANTHER" id="PTHR43270:SF8">
    <property type="entry name" value="DI- AND TRIPEPTIDASE DUG2-RELATED"/>
    <property type="match status" value="1"/>
</dbReference>
<keyword evidence="2" id="KW-0479">Metal-binding</keyword>
<sequence length="505" mass="56200">MRQSYVAALFFLSLAAQAQAPNQAELQAMAEKQWQSSLELLLDIVSMPNDAVYPDQIETNIKWCEDKFAARKWTHERLDTGGIPLLLVGKNRQGASKTILFYFHVDGQAVDISKWDQEDAYVPVLKSLNTSSKWEPLPIERLKSAYDPEWRIFARSVSDDKGPLAMFISAWDAMTVAGLNPDFNLKIILDFEEEQGSPRLPAAVTRYREKLDADLMLIMDGPRHTSNEPTLSYGARGIADMTLTTYGPKLPQHSGHYGNYSPNPALLLAQLLSSMKDAEGRVVIPGFYDGINFSDAEREIFSNVPDNEQAVQKRLGIGRTDKVGQTYQESINYPSLNIRGMSSGYTGAQATTIIPATAVAELDMRLVPESDPNRLFGLIETHIKAEGFQILSQDPTDEERMKFPKIVKLDKSISYQAFRTPIDSEAGAWLRKAMIRAFDKAPVEIRISGGSIPISPFVDALKIPAVVIPTVNADNNQHSPNENLRLGNYKEGIVTVMAILTEKSF</sequence>
<dbReference type="EMBL" id="JAFKCW010000001">
    <property type="protein sequence ID" value="MBN7799761.1"/>
    <property type="molecule type" value="Genomic_DNA"/>
</dbReference>
<evidence type="ECO:0000256" key="4">
    <source>
        <dbReference type="SAM" id="SignalP"/>
    </source>
</evidence>
<dbReference type="RefSeq" id="WP_206567740.1">
    <property type="nucleotide sequence ID" value="NZ_JAFKCW010000001.1"/>
</dbReference>
<keyword evidence="3" id="KW-0378">Hydrolase</keyword>